<gene>
    <name evidence="4" type="ORF">SAMN05444401_1057</name>
</gene>
<dbReference type="PANTHER" id="PTHR11851:SF49">
    <property type="entry name" value="MITOCHONDRIAL-PROCESSING PEPTIDASE SUBUNIT ALPHA"/>
    <property type="match status" value="1"/>
</dbReference>
<evidence type="ECO:0000313" key="4">
    <source>
        <dbReference type="EMBL" id="SHI57923.1"/>
    </source>
</evidence>
<evidence type="ECO:0000313" key="5">
    <source>
        <dbReference type="Proteomes" id="UP000184080"/>
    </source>
</evidence>
<dbReference type="AlphaFoldDB" id="A0A1M6CAK7"/>
<reference evidence="4 5" key="1">
    <citation type="submission" date="2016-11" db="EMBL/GenBank/DDBJ databases">
        <authorList>
            <person name="Jaros S."/>
            <person name="Januszkiewicz K."/>
            <person name="Wedrychowicz H."/>
        </authorList>
    </citation>
    <scope>NUCLEOTIDE SEQUENCE [LARGE SCALE GENOMIC DNA]</scope>
    <source>
        <strain evidence="4 5">DSM 21864</strain>
    </source>
</reference>
<dbReference type="InterPro" id="IPR011249">
    <property type="entry name" value="Metalloenz_LuxS/M16"/>
</dbReference>
<sequence>MKKIVLNNGLKIIYERSFGSLTSFCIGFEAGANMEQGYSLGIAHALEHMVFKETINRNEKQINEAIDNIFGFSNAMTNFPYSIYYGTCKNDDFEIALEIYQDILLNPSLNEEGFHEERKVILQELLEWGEDLDQHCEDNLLYNSFNTKRIKNLIIGTEKSLKEMQISEIKRFYNEYYNPENCVISVVSSQDFQEVVALVKKYFENWHCKDYNIVGKNEIIQDSINSGIYMEDKEGFNGVKVKYIFDISGLNEQEIYALHIFNEYFGSGVSSILYEEIRTLRSLAYEVYSEVKAEKGIGFFSIFISTSKEYYESVLKVVDDIIKHHINDNVNFNIEKSKKRFSLKKALEVERTIVLANRMATYEIMYGNSNRLFKEINGEYYIEERSIKDVLKKVFNKGAVQVIK</sequence>
<dbReference type="RefSeq" id="WP_073004303.1">
    <property type="nucleotide sequence ID" value="NZ_FQZO01000001.1"/>
</dbReference>
<dbReference type="InterPro" id="IPR011765">
    <property type="entry name" value="Pept_M16_N"/>
</dbReference>
<dbReference type="Proteomes" id="UP000184080">
    <property type="component" value="Unassembled WGS sequence"/>
</dbReference>
<dbReference type="SUPFAM" id="SSF63411">
    <property type="entry name" value="LuxS/MPP-like metallohydrolase"/>
    <property type="match status" value="2"/>
</dbReference>
<dbReference type="Pfam" id="PF00675">
    <property type="entry name" value="Peptidase_M16"/>
    <property type="match status" value="1"/>
</dbReference>
<feature type="domain" description="Peptidase M16 C-terminal" evidence="3">
    <location>
        <begin position="167"/>
        <end position="329"/>
    </location>
</feature>
<evidence type="ECO:0000259" key="3">
    <source>
        <dbReference type="Pfam" id="PF05193"/>
    </source>
</evidence>
<dbReference type="InterPro" id="IPR050361">
    <property type="entry name" value="MPP/UQCRC_Complex"/>
</dbReference>
<organism evidence="4 5">
    <name type="scientific">Clostridium amylolyticum</name>
    <dbReference type="NCBI Taxonomy" id="1121298"/>
    <lineage>
        <taxon>Bacteria</taxon>
        <taxon>Bacillati</taxon>
        <taxon>Bacillota</taxon>
        <taxon>Clostridia</taxon>
        <taxon>Eubacteriales</taxon>
        <taxon>Clostridiaceae</taxon>
        <taxon>Clostridium</taxon>
    </lineage>
</organism>
<keyword evidence="5" id="KW-1185">Reference proteome</keyword>
<protein>
    <submittedName>
        <fullName evidence="4">Predicted Zn-dependent peptidase</fullName>
    </submittedName>
</protein>
<dbReference type="STRING" id="1121298.SAMN05444401_1057"/>
<dbReference type="Pfam" id="PF05193">
    <property type="entry name" value="Peptidase_M16_C"/>
    <property type="match status" value="1"/>
</dbReference>
<dbReference type="EMBL" id="FQZO01000001">
    <property type="protein sequence ID" value="SHI57923.1"/>
    <property type="molecule type" value="Genomic_DNA"/>
</dbReference>
<accession>A0A1M6CAK7</accession>
<dbReference type="Gene3D" id="3.30.830.10">
    <property type="entry name" value="Metalloenzyme, LuxS/M16 peptidase-like"/>
    <property type="match status" value="2"/>
</dbReference>
<evidence type="ECO:0000259" key="2">
    <source>
        <dbReference type="Pfam" id="PF00675"/>
    </source>
</evidence>
<comment type="similarity">
    <text evidence="1">Belongs to the peptidase M16 family.</text>
</comment>
<proteinExistence type="inferred from homology"/>
<dbReference type="InterPro" id="IPR007863">
    <property type="entry name" value="Peptidase_M16_C"/>
</dbReference>
<evidence type="ECO:0000256" key="1">
    <source>
        <dbReference type="ARBA" id="ARBA00007261"/>
    </source>
</evidence>
<feature type="domain" description="Peptidase M16 N-terminal" evidence="2">
    <location>
        <begin position="23"/>
        <end position="157"/>
    </location>
</feature>
<dbReference type="GO" id="GO:0046872">
    <property type="term" value="F:metal ion binding"/>
    <property type="evidence" value="ECO:0007669"/>
    <property type="project" value="InterPro"/>
</dbReference>
<dbReference type="PANTHER" id="PTHR11851">
    <property type="entry name" value="METALLOPROTEASE"/>
    <property type="match status" value="1"/>
</dbReference>
<name>A0A1M6CAK7_9CLOT</name>